<dbReference type="AlphaFoldDB" id="A0A9E7ZLE2"/>
<gene>
    <name evidence="1" type="ORF">NWE54_19935</name>
</gene>
<sequence length="117" mass="13043">MISAGAARAAVPWIRSWRRVLPNGLAEEYVDPLINVSHAIAAAELVGAPYRAFPVDRRSSGAVEVEWALYITPSNRKELSIYPITAKVFAVARLLRIKSILFYSLCELISDIGVYYF</sequence>
<accession>A0A9E7ZLE2</accession>
<name>A0A9E7ZLE2_9HYPH</name>
<reference evidence="1" key="1">
    <citation type="submission" date="2022-08" db="EMBL/GenBank/DDBJ databases">
        <title>Complete Genome Sequences of 2 Bosea sp. soil isolates.</title>
        <authorList>
            <person name="Alvarez Arevalo M."/>
            <person name="Sterndorff E.B."/>
            <person name="Faurdal D."/>
            <person name="Joergensen T.S."/>
            <person name="Weber T."/>
        </authorList>
    </citation>
    <scope>NUCLEOTIDE SEQUENCE</scope>
    <source>
        <strain evidence="1">NBC_00436</strain>
    </source>
</reference>
<protein>
    <submittedName>
        <fullName evidence="1">Uncharacterized protein</fullName>
    </submittedName>
</protein>
<organism evidence="1">
    <name type="scientific">Bosea sp. NBC_00436</name>
    <dbReference type="NCBI Taxonomy" id="2969620"/>
    <lineage>
        <taxon>Bacteria</taxon>
        <taxon>Pseudomonadati</taxon>
        <taxon>Pseudomonadota</taxon>
        <taxon>Alphaproteobacteria</taxon>
        <taxon>Hyphomicrobiales</taxon>
        <taxon>Boseaceae</taxon>
        <taxon>Bosea</taxon>
    </lineage>
</organism>
<evidence type="ECO:0000313" key="1">
    <source>
        <dbReference type="EMBL" id="UZF86059.1"/>
    </source>
</evidence>
<proteinExistence type="predicted"/>
<dbReference type="EMBL" id="CP102774">
    <property type="protein sequence ID" value="UZF86059.1"/>
    <property type="molecule type" value="Genomic_DNA"/>
</dbReference>